<name>A0A5P1ECV2_ASPOF</name>
<feature type="compositionally biased region" description="Acidic residues" evidence="1">
    <location>
        <begin position="79"/>
        <end position="98"/>
    </location>
</feature>
<proteinExistence type="predicted"/>
<dbReference type="Proteomes" id="UP000243459">
    <property type="component" value="Chromosome 7"/>
</dbReference>
<dbReference type="EMBL" id="CM007387">
    <property type="protein sequence ID" value="ONK63715.1"/>
    <property type="molecule type" value="Genomic_DNA"/>
</dbReference>
<feature type="region of interest" description="Disordered" evidence="1">
    <location>
        <begin position="58"/>
        <end position="107"/>
    </location>
</feature>
<evidence type="ECO:0000313" key="2">
    <source>
        <dbReference type="EMBL" id="ONK63715.1"/>
    </source>
</evidence>
<dbReference type="Gramene" id="ONK63715">
    <property type="protein sequence ID" value="ONK63715"/>
    <property type="gene ID" value="A4U43_C07F18130"/>
</dbReference>
<organism evidence="2 3">
    <name type="scientific">Asparagus officinalis</name>
    <name type="common">Garden asparagus</name>
    <dbReference type="NCBI Taxonomy" id="4686"/>
    <lineage>
        <taxon>Eukaryota</taxon>
        <taxon>Viridiplantae</taxon>
        <taxon>Streptophyta</taxon>
        <taxon>Embryophyta</taxon>
        <taxon>Tracheophyta</taxon>
        <taxon>Spermatophyta</taxon>
        <taxon>Magnoliopsida</taxon>
        <taxon>Liliopsida</taxon>
        <taxon>Asparagales</taxon>
        <taxon>Asparagaceae</taxon>
        <taxon>Asparagoideae</taxon>
        <taxon>Asparagus</taxon>
    </lineage>
</organism>
<sequence length="107" mass="11797">MLLSGWTAPADKDRVVTSNGESSSIVTQETKESDEVDIVSDKHGVVGTKRKLSELAEKTENHAMEPTHCKHSAPRNEVPEDVGDNDEEDDVVTLDENPEIGRSKRLK</sequence>
<gene>
    <name evidence="2" type="ORF">A4U43_C07F18130</name>
</gene>
<evidence type="ECO:0000256" key="1">
    <source>
        <dbReference type="SAM" id="MobiDB-lite"/>
    </source>
</evidence>
<feature type="compositionally biased region" description="Polar residues" evidence="1">
    <location>
        <begin position="16"/>
        <end position="28"/>
    </location>
</feature>
<reference evidence="3" key="1">
    <citation type="journal article" date="2017" name="Nat. Commun.">
        <title>The asparagus genome sheds light on the origin and evolution of a young Y chromosome.</title>
        <authorList>
            <person name="Harkess A."/>
            <person name="Zhou J."/>
            <person name="Xu C."/>
            <person name="Bowers J.E."/>
            <person name="Van der Hulst R."/>
            <person name="Ayyampalayam S."/>
            <person name="Mercati F."/>
            <person name="Riccardi P."/>
            <person name="McKain M.R."/>
            <person name="Kakrana A."/>
            <person name="Tang H."/>
            <person name="Ray J."/>
            <person name="Groenendijk J."/>
            <person name="Arikit S."/>
            <person name="Mathioni S.M."/>
            <person name="Nakano M."/>
            <person name="Shan H."/>
            <person name="Telgmann-Rauber A."/>
            <person name="Kanno A."/>
            <person name="Yue Z."/>
            <person name="Chen H."/>
            <person name="Li W."/>
            <person name="Chen Y."/>
            <person name="Xu X."/>
            <person name="Zhang Y."/>
            <person name="Luo S."/>
            <person name="Chen H."/>
            <person name="Gao J."/>
            <person name="Mao Z."/>
            <person name="Pires J.C."/>
            <person name="Luo M."/>
            <person name="Kudrna D."/>
            <person name="Wing R.A."/>
            <person name="Meyers B.C."/>
            <person name="Yi K."/>
            <person name="Kong H."/>
            <person name="Lavrijsen P."/>
            <person name="Sunseri F."/>
            <person name="Falavigna A."/>
            <person name="Ye Y."/>
            <person name="Leebens-Mack J.H."/>
            <person name="Chen G."/>
        </authorList>
    </citation>
    <scope>NUCLEOTIDE SEQUENCE [LARGE SCALE GENOMIC DNA]</scope>
    <source>
        <strain evidence="3">cv. DH0086</strain>
    </source>
</reference>
<feature type="compositionally biased region" description="Basic and acidic residues" evidence="1">
    <location>
        <begin position="29"/>
        <end position="42"/>
    </location>
</feature>
<protein>
    <submittedName>
        <fullName evidence="2">Uncharacterized protein</fullName>
    </submittedName>
</protein>
<keyword evidence="3" id="KW-1185">Reference proteome</keyword>
<feature type="compositionally biased region" description="Basic and acidic residues" evidence="1">
    <location>
        <begin position="58"/>
        <end position="68"/>
    </location>
</feature>
<evidence type="ECO:0000313" key="3">
    <source>
        <dbReference type="Proteomes" id="UP000243459"/>
    </source>
</evidence>
<dbReference type="AlphaFoldDB" id="A0A5P1ECV2"/>
<accession>A0A5P1ECV2</accession>
<feature type="region of interest" description="Disordered" evidence="1">
    <location>
        <begin position="1"/>
        <end position="42"/>
    </location>
</feature>